<evidence type="ECO:0000256" key="1">
    <source>
        <dbReference type="ARBA" id="ARBA00001968"/>
    </source>
</evidence>
<evidence type="ECO:0000256" key="6">
    <source>
        <dbReference type="ARBA" id="ARBA00022801"/>
    </source>
</evidence>
<feature type="compositionally biased region" description="Pro residues" evidence="8">
    <location>
        <begin position="213"/>
        <end position="223"/>
    </location>
</feature>
<evidence type="ECO:0000259" key="9">
    <source>
        <dbReference type="Pfam" id="PF13359"/>
    </source>
</evidence>
<feature type="region of interest" description="Disordered" evidence="8">
    <location>
        <begin position="188"/>
        <end position="285"/>
    </location>
</feature>
<dbReference type="PANTHER" id="PTHR22930">
    <property type="match status" value="1"/>
</dbReference>
<evidence type="ECO:0000256" key="3">
    <source>
        <dbReference type="ARBA" id="ARBA00006958"/>
    </source>
</evidence>
<feature type="compositionally biased region" description="Low complexity" evidence="8">
    <location>
        <begin position="224"/>
        <end position="242"/>
    </location>
</feature>
<name>A0AAD8WV39_LOLMU</name>
<dbReference type="Pfam" id="PF13359">
    <property type="entry name" value="DDE_Tnp_4"/>
    <property type="match status" value="1"/>
</dbReference>
<comment type="similarity">
    <text evidence="3">Belongs to the HARBI1 family.</text>
</comment>
<keyword evidence="7" id="KW-0539">Nucleus</keyword>
<evidence type="ECO:0000256" key="2">
    <source>
        <dbReference type="ARBA" id="ARBA00004123"/>
    </source>
</evidence>
<keyword evidence="12" id="KW-1185">Reference proteome</keyword>
<feature type="compositionally biased region" description="Low complexity" evidence="8">
    <location>
        <begin position="200"/>
        <end position="212"/>
    </location>
</feature>
<protein>
    <recommendedName>
        <fullName evidence="13">DDE Tnp4 domain-containing protein</fullName>
    </recommendedName>
</protein>
<evidence type="ECO:0000313" key="12">
    <source>
        <dbReference type="Proteomes" id="UP001231189"/>
    </source>
</evidence>
<dbReference type="GO" id="GO:0004518">
    <property type="term" value="F:nuclease activity"/>
    <property type="evidence" value="ECO:0007669"/>
    <property type="project" value="UniProtKB-KW"/>
</dbReference>
<dbReference type="GO" id="GO:0016787">
    <property type="term" value="F:hydrolase activity"/>
    <property type="evidence" value="ECO:0007669"/>
    <property type="project" value="UniProtKB-KW"/>
</dbReference>
<dbReference type="InterPro" id="IPR058353">
    <property type="entry name" value="DUF8040"/>
</dbReference>
<dbReference type="PANTHER" id="PTHR22930:SF251">
    <property type="entry name" value="DDE TNP4 DOMAIN-CONTAINING PROTEIN"/>
    <property type="match status" value="1"/>
</dbReference>
<evidence type="ECO:0000256" key="7">
    <source>
        <dbReference type="ARBA" id="ARBA00023242"/>
    </source>
</evidence>
<dbReference type="GO" id="GO:0005634">
    <property type="term" value="C:nucleus"/>
    <property type="evidence" value="ECO:0007669"/>
    <property type="project" value="UniProtKB-SubCell"/>
</dbReference>
<accession>A0AAD8WV39</accession>
<comment type="caution">
    <text evidence="11">The sequence shown here is derived from an EMBL/GenBank/DDBJ whole genome shotgun (WGS) entry which is preliminary data.</text>
</comment>
<feature type="domain" description="DUF8040" evidence="10">
    <location>
        <begin position="420"/>
        <end position="467"/>
    </location>
</feature>
<keyword evidence="6" id="KW-0378">Hydrolase</keyword>
<evidence type="ECO:0000313" key="11">
    <source>
        <dbReference type="EMBL" id="KAK1679233.1"/>
    </source>
</evidence>
<evidence type="ECO:0000256" key="8">
    <source>
        <dbReference type="SAM" id="MobiDB-lite"/>
    </source>
</evidence>
<dbReference type="InterPro" id="IPR027806">
    <property type="entry name" value="HARBI1_dom"/>
</dbReference>
<dbReference type="EMBL" id="JAUUTY010000002">
    <property type="protein sequence ID" value="KAK1679233.1"/>
    <property type="molecule type" value="Genomic_DNA"/>
</dbReference>
<proteinExistence type="inferred from homology"/>
<dbReference type="Pfam" id="PF26138">
    <property type="entry name" value="DUF8040"/>
    <property type="match status" value="1"/>
</dbReference>
<comment type="cofactor">
    <cofactor evidence="1">
        <name>a divalent metal cation</name>
        <dbReference type="ChEBI" id="CHEBI:60240"/>
    </cofactor>
</comment>
<keyword evidence="4" id="KW-0540">Nuclease</keyword>
<gene>
    <name evidence="11" type="ORF">QYE76_040081</name>
</gene>
<comment type="subcellular location">
    <subcellularLocation>
        <location evidence="2">Nucleus</location>
    </subcellularLocation>
</comment>
<dbReference type="InterPro" id="IPR045249">
    <property type="entry name" value="HARBI1-like"/>
</dbReference>
<evidence type="ECO:0000256" key="4">
    <source>
        <dbReference type="ARBA" id="ARBA00022722"/>
    </source>
</evidence>
<reference evidence="11" key="1">
    <citation type="submission" date="2023-07" db="EMBL/GenBank/DDBJ databases">
        <title>A chromosome-level genome assembly of Lolium multiflorum.</title>
        <authorList>
            <person name="Chen Y."/>
            <person name="Copetti D."/>
            <person name="Kolliker R."/>
            <person name="Studer B."/>
        </authorList>
    </citation>
    <scope>NUCLEOTIDE SEQUENCE</scope>
    <source>
        <strain evidence="11">02402/16</strain>
        <tissue evidence="11">Leaf</tissue>
    </source>
</reference>
<dbReference type="AlphaFoldDB" id="A0AAD8WV39"/>
<organism evidence="11 12">
    <name type="scientific">Lolium multiflorum</name>
    <name type="common">Italian ryegrass</name>
    <name type="synonym">Lolium perenne subsp. multiflorum</name>
    <dbReference type="NCBI Taxonomy" id="4521"/>
    <lineage>
        <taxon>Eukaryota</taxon>
        <taxon>Viridiplantae</taxon>
        <taxon>Streptophyta</taxon>
        <taxon>Embryophyta</taxon>
        <taxon>Tracheophyta</taxon>
        <taxon>Spermatophyta</taxon>
        <taxon>Magnoliopsida</taxon>
        <taxon>Liliopsida</taxon>
        <taxon>Poales</taxon>
        <taxon>Poaceae</taxon>
        <taxon>BOP clade</taxon>
        <taxon>Pooideae</taxon>
        <taxon>Poodae</taxon>
        <taxon>Poeae</taxon>
        <taxon>Poeae Chloroplast Group 2 (Poeae type)</taxon>
        <taxon>Loliodinae</taxon>
        <taxon>Loliinae</taxon>
        <taxon>Lolium</taxon>
    </lineage>
</organism>
<dbReference type="GO" id="GO:0046872">
    <property type="term" value="F:metal ion binding"/>
    <property type="evidence" value="ECO:0007669"/>
    <property type="project" value="UniProtKB-KW"/>
</dbReference>
<sequence length="731" mass="80424">MGSRRRLRKVFRIVALGTGFRDGSFRRKVNARATRGAQGAGRRGQGLAAPATLLAASWPTSLGERRLGGVKRQFILWKKKFIKFPDEAPRQTSPPPPVVVAVAAVVVVVHPHLLHVADAAQSTTQALMLKEKREREQEKKALEEAEKELETPSQTIPWAFFLFSSPVLWTRTRTEEDRVRVGAAASFPGRRLLPRPPQPSQAAAAVPGRRLLPPQPPPSPAAPVPVVLEVAPASPSSPRSVAGDSRSRRRRPVVFKVAPPSSSTRSRRPRPPRARPASFLSKRQGEAFPSANKLIAGFKKGPPENLELMEIMYEDAHVDGTSAVMPGVPKEIPADLVDLVAEDEGSAPTPPSVNRKRGAARIACSPGKKKKNPMQLEFKRFVDHCINEDRGTSSSTQVVQDIEAIMKEVVECGAVEGSGSNRMCSEEALGMFLWTLGSPQSVTQVQNRFKRSRETINRKFAEVLYCVNQLAGDIIKPIDPQFPIVHERLRDSRFTPHFNGAIGAIDGTHIPVIVPAVDIVNHVGRLGYPTQNVMAVCDFDLRFTSIVAGWPGSVHDTRIFKDTLLKFEANFPHPPPGRYYLVDSGYPNQDGYLSPYTGTKYHLPEFRLAGPPSGKQEIFNHAHSSLRNAIERAFGVLKQKWRILHGISSYPIEKQTEIIIACLALHNFIRDSQLFDLHFYRCDIDENYMPPGHVSSTSGGNVGDNLGGDHVTMNNTRDNIANALFAASGGV</sequence>
<keyword evidence="5" id="KW-0479">Metal-binding</keyword>
<feature type="domain" description="DDE Tnp4" evidence="9">
    <location>
        <begin position="505"/>
        <end position="667"/>
    </location>
</feature>
<evidence type="ECO:0000259" key="10">
    <source>
        <dbReference type="Pfam" id="PF26138"/>
    </source>
</evidence>
<dbReference type="Proteomes" id="UP001231189">
    <property type="component" value="Unassembled WGS sequence"/>
</dbReference>
<evidence type="ECO:0000256" key="5">
    <source>
        <dbReference type="ARBA" id="ARBA00022723"/>
    </source>
</evidence>
<evidence type="ECO:0008006" key="13">
    <source>
        <dbReference type="Google" id="ProtNLM"/>
    </source>
</evidence>